<comment type="similarity">
    <text evidence="1">Belongs to the HIBADH-related family. NP60 subfamily.</text>
</comment>
<dbReference type="GO" id="GO:0050661">
    <property type="term" value="F:NADP binding"/>
    <property type="evidence" value="ECO:0007669"/>
    <property type="project" value="InterPro"/>
</dbReference>
<dbReference type="GO" id="GO:0051287">
    <property type="term" value="F:NAD binding"/>
    <property type="evidence" value="ECO:0007669"/>
    <property type="project" value="InterPro"/>
</dbReference>
<dbReference type="GeneID" id="54349485"/>
<evidence type="ECO:0000256" key="1">
    <source>
        <dbReference type="ARBA" id="ARBA00007598"/>
    </source>
</evidence>
<dbReference type="InterPro" id="IPR006115">
    <property type="entry name" value="6PGDH_NADP-bd"/>
</dbReference>
<dbReference type="InterPro" id="IPR036291">
    <property type="entry name" value="NAD(P)-bd_dom_sf"/>
</dbReference>
<dbReference type="PIRSF" id="PIRSF000103">
    <property type="entry name" value="HIBADH"/>
    <property type="match status" value="1"/>
</dbReference>
<name>A0A6A5RVP6_9PLEO</name>
<dbReference type="InterPro" id="IPR051265">
    <property type="entry name" value="HIBADH-related_NP60_sf"/>
</dbReference>
<dbReference type="InterPro" id="IPR015815">
    <property type="entry name" value="HIBADH-related"/>
</dbReference>
<dbReference type="OrthoDB" id="435038at2759"/>
<dbReference type="SUPFAM" id="SSF51735">
    <property type="entry name" value="NAD(P)-binding Rossmann-fold domains"/>
    <property type="match status" value="1"/>
</dbReference>
<gene>
    <name evidence="5" type="ORF">M421DRAFT_418529</name>
</gene>
<dbReference type="AlphaFoldDB" id="A0A6A5RVP6"/>
<accession>A0A6A5RVP6</accession>
<keyword evidence="2" id="KW-0560">Oxidoreductase</keyword>
<protein>
    <submittedName>
        <fullName evidence="5">NAD(P)-binding protein</fullName>
    </submittedName>
</protein>
<dbReference type="PANTHER" id="PTHR43580:SF8">
    <property type="entry name" value="6-PHOSPHOGLUCONATE DEHYDROGENASE NADP-BINDING DOMAIN-CONTAINING PROTEIN-RELATED"/>
    <property type="match status" value="1"/>
</dbReference>
<organism evidence="5 6">
    <name type="scientific">Didymella exigua CBS 183.55</name>
    <dbReference type="NCBI Taxonomy" id="1150837"/>
    <lineage>
        <taxon>Eukaryota</taxon>
        <taxon>Fungi</taxon>
        <taxon>Dikarya</taxon>
        <taxon>Ascomycota</taxon>
        <taxon>Pezizomycotina</taxon>
        <taxon>Dothideomycetes</taxon>
        <taxon>Pleosporomycetidae</taxon>
        <taxon>Pleosporales</taxon>
        <taxon>Pleosporineae</taxon>
        <taxon>Didymellaceae</taxon>
        <taxon>Didymella</taxon>
    </lineage>
</organism>
<proteinExistence type="inferred from homology"/>
<feature type="active site" evidence="3">
    <location>
        <position position="182"/>
    </location>
</feature>
<evidence type="ECO:0000313" key="5">
    <source>
        <dbReference type="EMBL" id="KAF1931048.1"/>
    </source>
</evidence>
<evidence type="ECO:0000256" key="3">
    <source>
        <dbReference type="PIRSR" id="PIRSR000103-1"/>
    </source>
</evidence>
<evidence type="ECO:0000256" key="2">
    <source>
        <dbReference type="ARBA" id="ARBA00023002"/>
    </source>
</evidence>
<reference evidence="5" key="1">
    <citation type="journal article" date="2020" name="Stud. Mycol.">
        <title>101 Dothideomycetes genomes: a test case for predicting lifestyles and emergence of pathogens.</title>
        <authorList>
            <person name="Haridas S."/>
            <person name="Albert R."/>
            <person name="Binder M."/>
            <person name="Bloem J."/>
            <person name="Labutti K."/>
            <person name="Salamov A."/>
            <person name="Andreopoulos B."/>
            <person name="Baker S."/>
            <person name="Barry K."/>
            <person name="Bills G."/>
            <person name="Bluhm B."/>
            <person name="Cannon C."/>
            <person name="Castanera R."/>
            <person name="Culley D."/>
            <person name="Daum C."/>
            <person name="Ezra D."/>
            <person name="Gonzalez J."/>
            <person name="Henrissat B."/>
            <person name="Kuo A."/>
            <person name="Liang C."/>
            <person name="Lipzen A."/>
            <person name="Lutzoni F."/>
            <person name="Magnuson J."/>
            <person name="Mondo S."/>
            <person name="Nolan M."/>
            <person name="Ohm R."/>
            <person name="Pangilinan J."/>
            <person name="Park H.-J."/>
            <person name="Ramirez L."/>
            <person name="Alfaro M."/>
            <person name="Sun H."/>
            <person name="Tritt A."/>
            <person name="Yoshinaga Y."/>
            <person name="Zwiers L.-H."/>
            <person name="Turgeon B."/>
            <person name="Goodwin S."/>
            <person name="Spatafora J."/>
            <person name="Crous P."/>
            <person name="Grigoriev I."/>
        </authorList>
    </citation>
    <scope>NUCLEOTIDE SEQUENCE</scope>
    <source>
        <strain evidence="5">CBS 183.55</strain>
    </source>
</reference>
<evidence type="ECO:0000259" key="4">
    <source>
        <dbReference type="Pfam" id="PF03446"/>
    </source>
</evidence>
<keyword evidence="6" id="KW-1185">Reference proteome</keyword>
<dbReference type="Gene3D" id="3.40.50.720">
    <property type="entry name" value="NAD(P)-binding Rossmann-like Domain"/>
    <property type="match status" value="1"/>
</dbReference>
<sequence>MSTPANPSVGWIGLGSMGLAMALNVQKHLKATESPDLHYWNRTISKGDELKEIGGKPFGSPLAVVLNSGVVFISVSDDQTLKSVVDQIVCAGQLLTGTIFVDTTTIHPETTRAVSRRLEQFGAVYIAAPVFGSTPVAQAGQLLVAAAGRKDAVNRIEPYLTGVIARGVIRVGEDPAQALLLKTTSNILTAGMMYLISEAHTLAEKSGLPSSVLESLIEQNLGTYAHGVSKRLTSGAYLPAEGQAPQSSLELGIKDVQHGVDLAKSKGMKLDVGEVYVTAANKAKEWSANQGRALDSSSVFGIVRKRAGLAFENEYVQKRDAQKRKMNDDDRIRLAYSTI</sequence>
<feature type="domain" description="6-phosphogluconate dehydrogenase NADP-binding" evidence="4">
    <location>
        <begin position="9"/>
        <end position="162"/>
    </location>
</feature>
<dbReference type="Pfam" id="PF03446">
    <property type="entry name" value="NAD_binding_2"/>
    <property type="match status" value="1"/>
</dbReference>
<dbReference type="RefSeq" id="XP_033451296.1">
    <property type="nucleotide sequence ID" value="XM_033591817.1"/>
</dbReference>
<dbReference type="InterPro" id="IPR013328">
    <property type="entry name" value="6PGD_dom2"/>
</dbReference>
<dbReference type="InterPro" id="IPR008927">
    <property type="entry name" value="6-PGluconate_DH-like_C_sf"/>
</dbReference>
<dbReference type="PANTHER" id="PTHR43580">
    <property type="entry name" value="OXIDOREDUCTASE GLYR1-RELATED"/>
    <property type="match status" value="1"/>
</dbReference>
<dbReference type="Gene3D" id="1.10.1040.10">
    <property type="entry name" value="N-(1-d-carboxylethyl)-l-norvaline Dehydrogenase, domain 2"/>
    <property type="match status" value="1"/>
</dbReference>
<dbReference type="GO" id="GO:0016491">
    <property type="term" value="F:oxidoreductase activity"/>
    <property type="evidence" value="ECO:0007669"/>
    <property type="project" value="UniProtKB-KW"/>
</dbReference>
<evidence type="ECO:0000313" key="6">
    <source>
        <dbReference type="Proteomes" id="UP000800082"/>
    </source>
</evidence>
<dbReference type="SUPFAM" id="SSF48179">
    <property type="entry name" value="6-phosphogluconate dehydrogenase C-terminal domain-like"/>
    <property type="match status" value="1"/>
</dbReference>
<dbReference type="EMBL" id="ML978962">
    <property type="protein sequence ID" value="KAF1931048.1"/>
    <property type="molecule type" value="Genomic_DNA"/>
</dbReference>
<dbReference type="Proteomes" id="UP000800082">
    <property type="component" value="Unassembled WGS sequence"/>
</dbReference>